<dbReference type="GO" id="GO:1902600">
    <property type="term" value="P:proton transmembrane transport"/>
    <property type="evidence" value="ECO:0007669"/>
    <property type="project" value="InterPro"/>
</dbReference>
<dbReference type="PANTHER" id="PTHR46157:SF4">
    <property type="entry name" value="K(+) EFFLUX ANTIPORTER 3, CHLOROPLASTIC"/>
    <property type="match status" value="1"/>
</dbReference>
<evidence type="ECO:0000256" key="3">
    <source>
        <dbReference type="ARBA" id="ARBA00022449"/>
    </source>
</evidence>
<feature type="transmembrane region" description="Helical" evidence="10">
    <location>
        <begin position="52"/>
        <end position="71"/>
    </location>
</feature>
<evidence type="ECO:0000256" key="1">
    <source>
        <dbReference type="ARBA" id="ARBA00004141"/>
    </source>
</evidence>
<reference evidence="13" key="1">
    <citation type="submission" date="2017-10" db="EMBL/GenBank/DDBJ databases">
        <title>Campylobacter species from seals.</title>
        <authorList>
            <person name="Gilbert M.J."/>
            <person name="Zomer A.L."/>
            <person name="Timmerman A.J."/>
            <person name="Duim B."/>
            <person name="Wagenaar J.A."/>
        </authorList>
    </citation>
    <scope>NUCLEOTIDE SEQUENCE [LARGE SCALE GENOMIC DNA]</scope>
    <source>
        <strain evidence="13">17S00004-5</strain>
    </source>
</reference>
<feature type="transmembrane region" description="Helical" evidence="10">
    <location>
        <begin position="83"/>
        <end position="103"/>
    </location>
</feature>
<keyword evidence="5 10" id="KW-0812">Transmembrane</keyword>
<dbReference type="AlphaFoldDB" id="A0A2P8QZL2"/>
<keyword evidence="3" id="KW-0050">Antiport</keyword>
<feature type="transmembrane region" description="Helical" evidence="10">
    <location>
        <begin position="150"/>
        <end position="169"/>
    </location>
</feature>
<keyword evidence="2" id="KW-0813">Transport</keyword>
<protein>
    <submittedName>
        <fullName evidence="12">Potassium transporter</fullName>
    </submittedName>
</protein>
<evidence type="ECO:0000256" key="9">
    <source>
        <dbReference type="ARBA" id="ARBA00023136"/>
    </source>
</evidence>
<keyword evidence="9 10" id="KW-0472">Membrane</keyword>
<dbReference type="RefSeq" id="WP_106871712.1">
    <property type="nucleotide sequence ID" value="NZ_CP053841.1"/>
</dbReference>
<evidence type="ECO:0000256" key="6">
    <source>
        <dbReference type="ARBA" id="ARBA00022958"/>
    </source>
</evidence>
<dbReference type="InterPro" id="IPR038770">
    <property type="entry name" value="Na+/solute_symporter_sf"/>
</dbReference>
<dbReference type="SUPFAM" id="SSF51735">
    <property type="entry name" value="NAD(P)-binding Rossmann-fold domains"/>
    <property type="match status" value="1"/>
</dbReference>
<feature type="domain" description="RCK N-terminal" evidence="11">
    <location>
        <begin position="402"/>
        <end position="516"/>
    </location>
</feature>
<keyword evidence="4" id="KW-0633">Potassium transport</keyword>
<evidence type="ECO:0000256" key="7">
    <source>
        <dbReference type="ARBA" id="ARBA00022989"/>
    </source>
</evidence>
<organism evidence="12 13">
    <name type="scientific">Campylobacter blaseri</name>
    <dbReference type="NCBI Taxonomy" id="2042961"/>
    <lineage>
        <taxon>Bacteria</taxon>
        <taxon>Pseudomonadati</taxon>
        <taxon>Campylobacterota</taxon>
        <taxon>Epsilonproteobacteria</taxon>
        <taxon>Campylobacterales</taxon>
        <taxon>Campylobacteraceae</taxon>
        <taxon>Campylobacter</taxon>
    </lineage>
</organism>
<dbReference type="PANTHER" id="PTHR46157">
    <property type="entry name" value="K(+) EFFLUX ANTIPORTER 3, CHLOROPLASTIC"/>
    <property type="match status" value="1"/>
</dbReference>
<feature type="transmembrane region" description="Helical" evidence="10">
    <location>
        <begin position="356"/>
        <end position="373"/>
    </location>
</feature>
<dbReference type="InterPro" id="IPR003148">
    <property type="entry name" value="RCK_N"/>
</dbReference>
<dbReference type="Gene3D" id="1.20.1530.20">
    <property type="match status" value="1"/>
</dbReference>
<accession>A0A2P8QZL2</accession>
<dbReference type="EMBL" id="PDHH01000005">
    <property type="protein sequence ID" value="PSM51687.1"/>
    <property type="molecule type" value="Genomic_DNA"/>
</dbReference>
<sequence length="541" mass="60598">MELFLEIFLVITALAIVLNVIFKLFDIPTIIGYIVTGIAISHMYDMGNREEIAHVAEFGIVFLMFTIGLEFSFKHLMSMKKEVFINGGLQFLITSAFITLLVLRAFDTMSLEISIIIACSLALSSTAIVLKILNDTGKISQAYGKKTLGILLFQDLAVIPILLMVDFFASSGDVEIEILVLKTLVSVVIVVSLLFFIGKYVFNSFFHTILKTDSHEIFIASVLFIVIGSSFLSHSFGFSYSLGAFIAGMLIAETSHKHAIEADLIPFRDILLGLFFITIGMQIDFEIIANNWGLVLFLLIGVMTLKAVVVYVIIKFQVRRRIAIKTSLSLCQVGEFALAILALMGTKDLLDRETSGILIAVIVISMFLTPFILNNLNRIANKFENEMPTENEDVYIQPQTIKDHFIIAGYGRLGQMIVQELKQKNLKYVVLESDLSLVELGRSRGENVYLGNIIDKQTLKEAGIDNAYSIIVAIANEQKLEIVAELLKSMKLGIDIFIRYTGSEKKDLFKNFDNNFHFIKEERAIAQLMLSRALKEKDKIS</sequence>
<feature type="transmembrane region" description="Helical" evidence="10">
    <location>
        <begin position="294"/>
        <end position="314"/>
    </location>
</feature>
<evidence type="ECO:0000313" key="13">
    <source>
        <dbReference type="Proteomes" id="UP000240535"/>
    </source>
</evidence>
<dbReference type="InterPro" id="IPR006153">
    <property type="entry name" value="Cation/H_exchanger_TM"/>
</dbReference>
<dbReference type="Pfam" id="PF02254">
    <property type="entry name" value="TrkA_N"/>
    <property type="match status" value="1"/>
</dbReference>
<keyword evidence="7 10" id="KW-1133">Transmembrane helix</keyword>
<dbReference type="GO" id="GO:0005886">
    <property type="term" value="C:plasma membrane"/>
    <property type="evidence" value="ECO:0007669"/>
    <property type="project" value="TreeGrafter"/>
</dbReference>
<evidence type="ECO:0000256" key="4">
    <source>
        <dbReference type="ARBA" id="ARBA00022538"/>
    </source>
</evidence>
<dbReference type="OrthoDB" id="9781411at2"/>
<keyword evidence="8" id="KW-0406">Ion transport</keyword>
<feature type="transmembrane region" description="Helical" evidence="10">
    <location>
        <begin position="181"/>
        <end position="202"/>
    </location>
</feature>
<dbReference type="GO" id="GO:0006813">
    <property type="term" value="P:potassium ion transport"/>
    <property type="evidence" value="ECO:0007669"/>
    <property type="project" value="UniProtKB-KW"/>
</dbReference>
<dbReference type="Pfam" id="PF00999">
    <property type="entry name" value="Na_H_Exchanger"/>
    <property type="match status" value="1"/>
</dbReference>
<dbReference type="PROSITE" id="PS51201">
    <property type="entry name" value="RCK_N"/>
    <property type="match status" value="1"/>
</dbReference>
<evidence type="ECO:0000256" key="2">
    <source>
        <dbReference type="ARBA" id="ARBA00022448"/>
    </source>
</evidence>
<dbReference type="InterPro" id="IPR036291">
    <property type="entry name" value="NAD(P)-bd_dom_sf"/>
</dbReference>
<feature type="transmembrane region" description="Helical" evidence="10">
    <location>
        <begin position="214"/>
        <end position="232"/>
    </location>
</feature>
<comment type="caution">
    <text evidence="12">The sequence shown here is derived from an EMBL/GenBank/DDBJ whole genome shotgun (WGS) entry which is preliminary data.</text>
</comment>
<dbReference type="Proteomes" id="UP000240535">
    <property type="component" value="Unassembled WGS sequence"/>
</dbReference>
<evidence type="ECO:0000256" key="5">
    <source>
        <dbReference type="ARBA" id="ARBA00022692"/>
    </source>
</evidence>
<comment type="subcellular location">
    <subcellularLocation>
        <location evidence="1">Membrane</location>
        <topology evidence="1">Multi-pass membrane protein</topology>
    </subcellularLocation>
</comment>
<gene>
    <name evidence="12" type="ORF">CQ405_06020</name>
</gene>
<feature type="transmembrane region" description="Helical" evidence="10">
    <location>
        <begin position="109"/>
        <end position="130"/>
    </location>
</feature>
<keyword evidence="6" id="KW-0630">Potassium</keyword>
<proteinExistence type="predicted"/>
<name>A0A2P8QZL2_9BACT</name>
<dbReference type="Gene3D" id="3.40.50.720">
    <property type="entry name" value="NAD(P)-binding Rossmann-like Domain"/>
    <property type="match status" value="1"/>
</dbReference>
<evidence type="ECO:0000256" key="8">
    <source>
        <dbReference type="ARBA" id="ARBA00023065"/>
    </source>
</evidence>
<feature type="transmembrane region" description="Helical" evidence="10">
    <location>
        <begin position="326"/>
        <end position="344"/>
    </location>
</feature>
<evidence type="ECO:0000313" key="12">
    <source>
        <dbReference type="EMBL" id="PSM51687.1"/>
    </source>
</evidence>
<dbReference type="GO" id="GO:0015297">
    <property type="term" value="F:antiporter activity"/>
    <property type="evidence" value="ECO:0007669"/>
    <property type="project" value="UniProtKB-KW"/>
</dbReference>
<evidence type="ECO:0000259" key="11">
    <source>
        <dbReference type="PROSITE" id="PS51201"/>
    </source>
</evidence>
<keyword evidence="13" id="KW-1185">Reference proteome</keyword>
<evidence type="ECO:0000256" key="10">
    <source>
        <dbReference type="SAM" id="Phobius"/>
    </source>
</evidence>
<feature type="transmembrane region" description="Helical" evidence="10">
    <location>
        <begin position="7"/>
        <end position="40"/>
    </location>
</feature>